<protein>
    <recommendedName>
        <fullName evidence="1">ScoMcrA-like N-terminal head domain-containing protein</fullName>
    </recommendedName>
</protein>
<dbReference type="EMBL" id="ADNW02000006">
    <property type="protein sequence ID" value="EGD25310.1"/>
    <property type="molecule type" value="Genomic_DNA"/>
</dbReference>
<evidence type="ECO:0000313" key="3">
    <source>
        <dbReference type="Proteomes" id="UP000004245"/>
    </source>
</evidence>
<reference evidence="2" key="1">
    <citation type="submission" date="2011-01" db="EMBL/GenBank/DDBJ databases">
        <authorList>
            <person name="Muzny D."/>
            <person name="Qin X."/>
            <person name="Buhay C."/>
            <person name="Dugan-Rocha S."/>
            <person name="Ding Y."/>
            <person name="Chen G."/>
            <person name="Hawes A."/>
            <person name="Holder M."/>
            <person name="Jhangiani S."/>
            <person name="Johnson A."/>
            <person name="Khan Z."/>
            <person name="Li Z."/>
            <person name="Liu W."/>
            <person name="Liu X."/>
            <person name="Perez L."/>
            <person name="Shen H."/>
            <person name="Wang Q."/>
            <person name="Watt J."/>
            <person name="Xi L."/>
            <person name="Xin Y."/>
            <person name="Zhou J."/>
            <person name="Deng J."/>
            <person name="Jiang H."/>
            <person name="Liu Y."/>
            <person name="Qu J."/>
            <person name="Song X.-Z."/>
            <person name="Zhang L."/>
            <person name="Villasana D."/>
            <person name="Johnson A."/>
            <person name="Liu J."/>
            <person name="Liyanage D."/>
            <person name="Lorensuhewa L."/>
            <person name="Robinson T."/>
            <person name="Song A."/>
            <person name="Song B.-B."/>
            <person name="Dinh H."/>
            <person name="Thornton R."/>
            <person name="Coyle M."/>
            <person name="Francisco L."/>
            <person name="Jackson L."/>
            <person name="Javaid M."/>
            <person name="Korchina V."/>
            <person name="Kovar C."/>
            <person name="Mata R."/>
            <person name="Mathew T."/>
            <person name="Ngo R."/>
            <person name="Nguyen L."/>
            <person name="Nguyen N."/>
            <person name="Okwuonu G."/>
            <person name="Ongeri F."/>
            <person name="Pham C."/>
            <person name="Simmons D."/>
            <person name="Wilczek-Boney K."/>
            <person name="Hale W."/>
            <person name="Jakkamsetti A."/>
            <person name="Pham P."/>
            <person name="Ruth R."/>
            <person name="San Lucas F."/>
            <person name="Warren J."/>
            <person name="Zhang J."/>
            <person name="Zhao Z."/>
            <person name="Zhou C."/>
            <person name="Zhu D."/>
            <person name="Lee S."/>
            <person name="Bess C."/>
            <person name="Blankenburg K."/>
            <person name="Forbes L."/>
            <person name="Fu Q."/>
            <person name="Gubbala S."/>
            <person name="Hirani K."/>
            <person name="Jayaseelan J.C."/>
            <person name="Lara F."/>
            <person name="Munidasa M."/>
            <person name="Palculict T."/>
            <person name="Patil S."/>
            <person name="Pu L.-L."/>
            <person name="Saada N."/>
            <person name="Tang L."/>
            <person name="Weissenberger G."/>
            <person name="Zhu Y."/>
            <person name="Hemphill L."/>
            <person name="Shang Y."/>
            <person name="Youmans B."/>
            <person name="Ayvaz T."/>
            <person name="Ross M."/>
            <person name="Santibanez J."/>
            <person name="Aqrawi P."/>
            <person name="Gross S."/>
            <person name="Joshi V."/>
            <person name="Fowler G."/>
            <person name="Nazareth L."/>
            <person name="Reid J."/>
            <person name="Worley K."/>
            <person name="Petrosino J."/>
            <person name="Highlander S."/>
            <person name="Gibbs R."/>
        </authorList>
    </citation>
    <scope>NUCLEOTIDE SEQUENCE [LARGE SCALE GENOMIC DNA]</scope>
    <source>
        <strain evidence="2">ATCC 33707</strain>
    </source>
</reference>
<evidence type="ECO:0000313" key="2">
    <source>
        <dbReference type="EMBL" id="EGD25310.1"/>
    </source>
</evidence>
<comment type="caution">
    <text evidence="2">The sequence shown here is derived from an EMBL/GenBank/DDBJ whole genome shotgun (WGS) entry which is preliminary data.</text>
</comment>
<accession>E9SXM6</accession>
<gene>
    <name evidence="2" type="ORF">HMPREF0724_11091</name>
</gene>
<dbReference type="Pfam" id="PF26345">
    <property type="entry name" value="ScoMcrA_N"/>
    <property type="match status" value="1"/>
</dbReference>
<organism evidence="2 3">
    <name type="scientific">Prescottella equi ATCC 33707</name>
    <dbReference type="NCBI Taxonomy" id="525370"/>
    <lineage>
        <taxon>Bacteria</taxon>
        <taxon>Bacillati</taxon>
        <taxon>Actinomycetota</taxon>
        <taxon>Actinomycetes</taxon>
        <taxon>Mycobacteriales</taxon>
        <taxon>Nocardiaceae</taxon>
        <taxon>Prescottella</taxon>
    </lineage>
</organism>
<evidence type="ECO:0000259" key="1">
    <source>
        <dbReference type="Pfam" id="PF26345"/>
    </source>
</evidence>
<dbReference type="InterPro" id="IPR058807">
    <property type="entry name" value="ScoMcrA_N"/>
</dbReference>
<feature type="domain" description="ScoMcrA-like N-terminal head" evidence="1">
    <location>
        <begin position="7"/>
        <end position="91"/>
    </location>
</feature>
<proteinExistence type="predicted"/>
<name>E9SXM6_RHOHA</name>
<keyword evidence="3" id="KW-1185">Reference proteome</keyword>
<dbReference type="AlphaFoldDB" id="E9SXM6"/>
<dbReference type="HOGENOM" id="CLU_184568_0_0_11"/>
<dbReference type="OrthoDB" id="9802640at2"/>
<sequence>MPVALTDITRASVLTAIDEYDALGQEAFLEKYGFSVARIYRLSHGGRRYDSKAIVGVAHGFATGTFWTGRDFSGGVRTVVRTLSDLGFVVDSEQVGGR</sequence>
<dbReference type="Proteomes" id="UP000004245">
    <property type="component" value="Unassembled WGS sequence"/>
</dbReference>